<accession>A0AAD7E9J8</accession>
<evidence type="ECO:0000313" key="2">
    <source>
        <dbReference type="Proteomes" id="UP001218218"/>
    </source>
</evidence>
<keyword evidence="2" id="KW-1185">Reference proteome</keyword>
<proteinExistence type="predicted"/>
<protein>
    <submittedName>
        <fullName evidence="1">Uncharacterized protein</fullName>
    </submittedName>
</protein>
<dbReference type="InterPro" id="IPR032675">
    <property type="entry name" value="LRR_dom_sf"/>
</dbReference>
<gene>
    <name evidence="1" type="ORF">DFH08DRAFT_903973</name>
</gene>
<dbReference type="SUPFAM" id="SSF52047">
    <property type="entry name" value="RNI-like"/>
    <property type="match status" value="1"/>
</dbReference>
<sequence length="353" mass="39777">MALAHTALFPNVEKLHLCNLEFSFAGLANLLGACGHLKSLSLHVARDSNLTLNSGGTQPQQAPFDLTALEEVVLTHYYSGRNDIFLGLLQHSPPARLQTLSFEDFRHGKFDAFHITETLSRFSAPSLVNLVVDPIFPCTDEVQVLAMFTRLPAFVALESLTLWLRPGGNALTTDSIITGISAPNLTRLVFRIVGLDEAEREEFEDILRVLLPWQHASKSESMKTILTCKFPSCSRIEFHFCGVLARGMYFRRGIERRVRDWLEFETGAGIAVEWLDEAHNPVRYNDETTGKWLRCREEEENFESEAEASDCDCGSDGSPATWGWTEAHEPECVSYRDEEGYYSDKEDWCLCSV</sequence>
<reference evidence="1" key="1">
    <citation type="submission" date="2023-03" db="EMBL/GenBank/DDBJ databases">
        <title>Massive genome expansion in bonnet fungi (Mycena s.s.) driven by repeated elements and novel gene families across ecological guilds.</title>
        <authorList>
            <consortium name="Lawrence Berkeley National Laboratory"/>
            <person name="Harder C.B."/>
            <person name="Miyauchi S."/>
            <person name="Viragh M."/>
            <person name="Kuo A."/>
            <person name="Thoen E."/>
            <person name="Andreopoulos B."/>
            <person name="Lu D."/>
            <person name="Skrede I."/>
            <person name="Drula E."/>
            <person name="Henrissat B."/>
            <person name="Morin E."/>
            <person name="Kohler A."/>
            <person name="Barry K."/>
            <person name="LaButti K."/>
            <person name="Morin E."/>
            <person name="Salamov A."/>
            <person name="Lipzen A."/>
            <person name="Mereny Z."/>
            <person name="Hegedus B."/>
            <person name="Baldrian P."/>
            <person name="Stursova M."/>
            <person name="Weitz H."/>
            <person name="Taylor A."/>
            <person name="Grigoriev I.V."/>
            <person name="Nagy L.G."/>
            <person name="Martin F."/>
            <person name="Kauserud H."/>
        </authorList>
    </citation>
    <scope>NUCLEOTIDE SEQUENCE</scope>
    <source>
        <strain evidence="1">CBHHK002</strain>
    </source>
</reference>
<dbReference type="Gene3D" id="3.80.10.10">
    <property type="entry name" value="Ribonuclease Inhibitor"/>
    <property type="match status" value="1"/>
</dbReference>
<evidence type="ECO:0000313" key="1">
    <source>
        <dbReference type="EMBL" id="KAJ7303536.1"/>
    </source>
</evidence>
<dbReference type="Proteomes" id="UP001218218">
    <property type="component" value="Unassembled WGS sequence"/>
</dbReference>
<dbReference type="AlphaFoldDB" id="A0AAD7E9J8"/>
<dbReference type="EMBL" id="JARIHO010000105">
    <property type="protein sequence ID" value="KAJ7303536.1"/>
    <property type="molecule type" value="Genomic_DNA"/>
</dbReference>
<name>A0AAD7E9J8_9AGAR</name>
<organism evidence="1 2">
    <name type="scientific">Mycena albidolilacea</name>
    <dbReference type="NCBI Taxonomy" id="1033008"/>
    <lineage>
        <taxon>Eukaryota</taxon>
        <taxon>Fungi</taxon>
        <taxon>Dikarya</taxon>
        <taxon>Basidiomycota</taxon>
        <taxon>Agaricomycotina</taxon>
        <taxon>Agaricomycetes</taxon>
        <taxon>Agaricomycetidae</taxon>
        <taxon>Agaricales</taxon>
        <taxon>Marasmiineae</taxon>
        <taxon>Mycenaceae</taxon>
        <taxon>Mycena</taxon>
    </lineage>
</organism>
<comment type="caution">
    <text evidence="1">The sequence shown here is derived from an EMBL/GenBank/DDBJ whole genome shotgun (WGS) entry which is preliminary data.</text>
</comment>